<keyword evidence="2" id="KW-0472">Membrane</keyword>
<evidence type="ECO:0000256" key="2">
    <source>
        <dbReference type="SAM" id="Phobius"/>
    </source>
</evidence>
<dbReference type="OrthoDB" id="1931195at2759"/>
<evidence type="ECO:0000313" key="3">
    <source>
        <dbReference type="EMBL" id="KAF7811101.1"/>
    </source>
</evidence>
<protein>
    <submittedName>
        <fullName evidence="3">Protein SHORT HYPOCOTYL IN WHITE LIGHT 1</fullName>
    </submittedName>
</protein>
<sequence>MLFSFTTQSPPRFPILHHSTISRPKSPLHFGASRTIIPPQHASRSRLSNFSQDGSNLVDDPRRWRRTISSARGGGYEDEEEDGEGDDDEEERSLDLLVRFVHNIFKKLSKKARKAVRSVLPLAISTKLVGFSVNGVLVLAFLWILKAFLEVICTMGSAVFLSILLIRGVWSGLTYLQESRNQKLQLDQELHAWNDVQPVT</sequence>
<comment type="caution">
    <text evidence="3">The sequence shown here is derived from an EMBL/GenBank/DDBJ whole genome shotgun (WGS) entry which is preliminary data.</text>
</comment>
<dbReference type="EMBL" id="JAAIUW010000010">
    <property type="protein sequence ID" value="KAF7811101.1"/>
    <property type="molecule type" value="Genomic_DNA"/>
</dbReference>
<gene>
    <name evidence="3" type="ORF">G2W53_032077</name>
</gene>
<keyword evidence="4" id="KW-1185">Reference proteome</keyword>
<feature type="compositionally biased region" description="Acidic residues" evidence="1">
    <location>
        <begin position="76"/>
        <end position="88"/>
    </location>
</feature>
<evidence type="ECO:0000256" key="1">
    <source>
        <dbReference type="SAM" id="MobiDB-lite"/>
    </source>
</evidence>
<dbReference type="PANTHER" id="PTHR35474:SF1">
    <property type="entry name" value="ATP PHOSPHORIBOSYLTRANSFERASE REGULATORY SUBUNIT"/>
    <property type="match status" value="1"/>
</dbReference>
<dbReference type="Proteomes" id="UP000634136">
    <property type="component" value="Unassembled WGS sequence"/>
</dbReference>
<keyword evidence="2" id="KW-0812">Transmembrane</keyword>
<dbReference type="InterPro" id="IPR039324">
    <property type="entry name" value="SHW1"/>
</dbReference>
<dbReference type="AlphaFoldDB" id="A0A834W9Z8"/>
<feature type="transmembrane region" description="Helical" evidence="2">
    <location>
        <begin position="157"/>
        <end position="176"/>
    </location>
</feature>
<keyword evidence="2" id="KW-1133">Transmembrane helix</keyword>
<accession>A0A834W9Z8</accession>
<dbReference type="GO" id="GO:0010100">
    <property type="term" value="P:negative regulation of photomorphogenesis"/>
    <property type="evidence" value="ECO:0007669"/>
    <property type="project" value="InterPro"/>
</dbReference>
<organism evidence="3 4">
    <name type="scientific">Senna tora</name>
    <dbReference type="NCBI Taxonomy" id="362788"/>
    <lineage>
        <taxon>Eukaryota</taxon>
        <taxon>Viridiplantae</taxon>
        <taxon>Streptophyta</taxon>
        <taxon>Embryophyta</taxon>
        <taxon>Tracheophyta</taxon>
        <taxon>Spermatophyta</taxon>
        <taxon>Magnoliopsida</taxon>
        <taxon>eudicotyledons</taxon>
        <taxon>Gunneridae</taxon>
        <taxon>Pentapetalae</taxon>
        <taxon>rosids</taxon>
        <taxon>fabids</taxon>
        <taxon>Fabales</taxon>
        <taxon>Fabaceae</taxon>
        <taxon>Caesalpinioideae</taxon>
        <taxon>Cassia clade</taxon>
        <taxon>Senna</taxon>
    </lineage>
</organism>
<proteinExistence type="predicted"/>
<feature type="transmembrane region" description="Helical" evidence="2">
    <location>
        <begin position="119"/>
        <end position="145"/>
    </location>
</feature>
<evidence type="ECO:0000313" key="4">
    <source>
        <dbReference type="Proteomes" id="UP000634136"/>
    </source>
</evidence>
<name>A0A834W9Z8_9FABA</name>
<dbReference type="PANTHER" id="PTHR35474">
    <property type="entry name" value="ATP PHOSPHORIBOSYLTRANSFERASE REGULATORY SUBUNIT"/>
    <property type="match status" value="1"/>
</dbReference>
<dbReference type="GO" id="GO:0009787">
    <property type="term" value="P:regulation of abscisic acid-activated signaling pathway"/>
    <property type="evidence" value="ECO:0007669"/>
    <property type="project" value="InterPro"/>
</dbReference>
<feature type="region of interest" description="Disordered" evidence="1">
    <location>
        <begin position="69"/>
        <end position="88"/>
    </location>
</feature>
<reference evidence="3" key="1">
    <citation type="submission" date="2020-09" db="EMBL/GenBank/DDBJ databases">
        <title>Genome-Enabled Discovery of Anthraquinone Biosynthesis in Senna tora.</title>
        <authorList>
            <person name="Kang S.-H."/>
            <person name="Pandey R.P."/>
            <person name="Lee C.-M."/>
            <person name="Sim J.-S."/>
            <person name="Jeong J.-T."/>
            <person name="Choi B.-S."/>
            <person name="Jung M."/>
            <person name="Ginzburg D."/>
            <person name="Zhao K."/>
            <person name="Won S.Y."/>
            <person name="Oh T.-J."/>
            <person name="Yu Y."/>
            <person name="Kim N.-H."/>
            <person name="Lee O.R."/>
            <person name="Lee T.-H."/>
            <person name="Bashyal P."/>
            <person name="Kim T.-S."/>
            <person name="Lee W.-H."/>
            <person name="Kawkins C."/>
            <person name="Kim C.-K."/>
            <person name="Kim J.S."/>
            <person name="Ahn B.O."/>
            <person name="Rhee S.Y."/>
            <person name="Sohng J.K."/>
        </authorList>
    </citation>
    <scope>NUCLEOTIDE SEQUENCE</scope>
    <source>
        <tissue evidence="3">Leaf</tissue>
    </source>
</reference>